<reference evidence="2" key="2">
    <citation type="submission" date="2023-10" db="EMBL/GenBank/DDBJ databases">
        <title>Development of a sustainable strategy for remediation of hydrocarbon-contaminated territories based on the waste exchange concept.</title>
        <authorList>
            <person name="Krivoruchko A."/>
        </authorList>
    </citation>
    <scope>NUCLEOTIDE SEQUENCE</scope>
    <source>
        <strain evidence="2">IEGM 1175</strain>
    </source>
</reference>
<dbReference type="Proteomes" id="UP000252187">
    <property type="component" value="Unassembled WGS sequence"/>
</dbReference>
<name>A0A365PA34_9ACTN</name>
<dbReference type="EMBL" id="QNTT01000020">
    <property type="protein sequence ID" value="RBA36277.1"/>
    <property type="molecule type" value="Genomic_DNA"/>
</dbReference>
<reference evidence="3 4" key="1">
    <citation type="submission" date="2018-06" db="EMBL/GenBank/DDBJ databases">
        <title>Whole genome sequencing of four bacterial strains from South Shetland trench revealing bio-synthetic gene clusters.</title>
        <authorList>
            <person name="Abdel-Mageed W.M."/>
            <person name="Lehri B."/>
            <person name="Jarmusch S.A."/>
            <person name="Miranda K."/>
            <person name="Goodfellow M."/>
            <person name="Jaspars M."/>
            <person name="Karlyshev A.V."/>
        </authorList>
    </citation>
    <scope>NUCLEOTIDE SEQUENCE [LARGE SCALE GENOMIC DNA]</scope>
    <source>
        <strain evidence="3 4">SST1</strain>
    </source>
</reference>
<keyword evidence="1" id="KW-0472">Membrane</keyword>
<protein>
    <submittedName>
        <fullName evidence="3">Uncharacterized protein</fullName>
    </submittedName>
</protein>
<proteinExistence type="predicted"/>
<dbReference type="AlphaFoldDB" id="A0A365PA34"/>
<gene>
    <name evidence="3" type="ORF">DQ226_09160</name>
    <name evidence="2" type="ORF">R3P82_05095</name>
</gene>
<keyword evidence="1" id="KW-0812">Transmembrane</keyword>
<evidence type="ECO:0000313" key="4">
    <source>
        <dbReference type="Proteomes" id="UP000252187"/>
    </source>
</evidence>
<dbReference type="RefSeq" id="WP_119192584.1">
    <property type="nucleotide sequence ID" value="NZ_JAWLKJ010000001.1"/>
</dbReference>
<sequence>MELPSVTASRTAEGRRIEAAEAAVAELDQRLTEWDDQRALVAAAELGDDPHAHVPATWPTVAEARASAAGRLAAPLSPAAVEAECSELRWAGLGKLIGAGISAAVLLSVPLTLVLHALVGS</sequence>
<organism evidence="3 4">
    <name type="scientific">Dietzia maris</name>
    <dbReference type="NCBI Taxonomy" id="37915"/>
    <lineage>
        <taxon>Bacteria</taxon>
        <taxon>Bacillati</taxon>
        <taxon>Actinomycetota</taxon>
        <taxon>Actinomycetes</taxon>
        <taxon>Mycobacteriales</taxon>
        <taxon>Dietziaceae</taxon>
        <taxon>Dietzia</taxon>
    </lineage>
</organism>
<dbReference type="EMBL" id="JAWLKJ010000001">
    <property type="protein sequence ID" value="MDV6298481.1"/>
    <property type="molecule type" value="Genomic_DNA"/>
</dbReference>
<feature type="transmembrane region" description="Helical" evidence="1">
    <location>
        <begin position="96"/>
        <end position="119"/>
    </location>
</feature>
<evidence type="ECO:0000256" key="1">
    <source>
        <dbReference type="SAM" id="Phobius"/>
    </source>
</evidence>
<evidence type="ECO:0000313" key="3">
    <source>
        <dbReference type="EMBL" id="RBA36277.1"/>
    </source>
</evidence>
<dbReference type="Proteomes" id="UP001185873">
    <property type="component" value="Unassembled WGS sequence"/>
</dbReference>
<accession>A0A365PA34</accession>
<keyword evidence="1" id="KW-1133">Transmembrane helix</keyword>
<comment type="caution">
    <text evidence="3">The sequence shown here is derived from an EMBL/GenBank/DDBJ whole genome shotgun (WGS) entry which is preliminary data.</text>
</comment>
<dbReference type="GeneID" id="97370008"/>
<evidence type="ECO:0000313" key="2">
    <source>
        <dbReference type="EMBL" id="MDV6298481.1"/>
    </source>
</evidence>